<dbReference type="GO" id="GO:0032259">
    <property type="term" value="P:methylation"/>
    <property type="evidence" value="ECO:0007669"/>
    <property type="project" value="UniProtKB-KW"/>
</dbReference>
<dbReference type="RefSeq" id="WP_109805569.1">
    <property type="nucleotide sequence ID" value="NZ_QGKS01000465.1"/>
</dbReference>
<dbReference type="SUPFAM" id="SSF53335">
    <property type="entry name" value="S-adenosyl-L-methionine-dependent methyltransferases"/>
    <property type="match status" value="1"/>
</dbReference>
<dbReference type="AlphaFoldDB" id="A0A317D4N9"/>
<dbReference type="InterPro" id="IPR029063">
    <property type="entry name" value="SAM-dependent_MTases_sf"/>
</dbReference>
<keyword evidence="3" id="KW-0489">Methyltransferase</keyword>
<dbReference type="CDD" id="cd02440">
    <property type="entry name" value="AdoMet_MTases"/>
    <property type="match status" value="1"/>
</dbReference>
<dbReference type="InterPro" id="IPR052356">
    <property type="entry name" value="Thiol_S-MT"/>
</dbReference>
<reference evidence="3 4" key="1">
    <citation type="submission" date="2018-05" db="EMBL/GenBank/DDBJ databases">
        <title>Micromonosporas from Atacama Desert.</title>
        <authorList>
            <person name="Carro L."/>
            <person name="Golinska P."/>
            <person name="Klenk H.-P."/>
            <person name="Goodfellow M."/>
        </authorList>
    </citation>
    <scope>NUCLEOTIDE SEQUENCE [LARGE SCALE GENOMIC DNA]</scope>
    <source>
        <strain evidence="3 4">4G51</strain>
    </source>
</reference>
<dbReference type="Gene3D" id="3.40.50.150">
    <property type="entry name" value="Vaccinia Virus protein VP39"/>
    <property type="match status" value="1"/>
</dbReference>
<evidence type="ECO:0000259" key="2">
    <source>
        <dbReference type="Pfam" id="PF08241"/>
    </source>
</evidence>
<evidence type="ECO:0000313" key="3">
    <source>
        <dbReference type="EMBL" id="PWR07643.1"/>
    </source>
</evidence>
<protein>
    <submittedName>
        <fullName evidence="3">SAM-dependent methyltransferase</fullName>
    </submittedName>
</protein>
<name>A0A317D4N9_9ACTN</name>
<proteinExistence type="predicted"/>
<evidence type="ECO:0000256" key="1">
    <source>
        <dbReference type="SAM" id="MobiDB-lite"/>
    </source>
</evidence>
<comment type="caution">
    <text evidence="3">The sequence shown here is derived from an EMBL/GenBank/DDBJ whole genome shotgun (WGS) entry which is preliminary data.</text>
</comment>
<dbReference type="PANTHER" id="PTHR45036:SF1">
    <property type="entry name" value="METHYLTRANSFERASE LIKE 7A"/>
    <property type="match status" value="1"/>
</dbReference>
<keyword evidence="3" id="KW-0808">Transferase</keyword>
<sequence>MTSSAQPPADETPTARQKRVWDKTAPTYDKQIALFEKIWFAGGRQWLGQRAHDRVLEVAIGTGRNLAHYRSGTSVTGIELSPAMLAIARERAADLGRAVELREGDAEQLPFDDASFDTVVCALSLCTIPDPAIAIAEMYRVLAPGGTLLLVDHIASSWPPIRAAQWLLERITIRAAGEHFTRRQLPLVQAAGFQIAETERLKAGTVERILARKPATRAADA</sequence>
<dbReference type="EMBL" id="QGKS01000465">
    <property type="protein sequence ID" value="PWR07643.1"/>
    <property type="molecule type" value="Genomic_DNA"/>
</dbReference>
<dbReference type="Pfam" id="PF08241">
    <property type="entry name" value="Methyltransf_11"/>
    <property type="match status" value="1"/>
</dbReference>
<dbReference type="Proteomes" id="UP000246050">
    <property type="component" value="Unassembled WGS sequence"/>
</dbReference>
<gene>
    <name evidence="3" type="ORF">DKT69_34430</name>
</gene>
<evidence type="ECO:0000313" key="4">
    <source>
        <dbReference type="Proteomes" id="UP000246050"/>
    </source>
</evidence>
<dbReference type="OrthoDB" id="65624at2"/>
<dbReference type="InterPro" id="IPR013216">
    <property type="entry name" value="Methyltransf_11"/>
</dbReference>
<dbReference type="GO" id="GO:0008757">
    <property type="term" value="F:S-adenosylmethionine-dependent methyltransferase activity"/>
    <property type="evidence" value="ECO:0007669"/>
    <property type="project" value="InterPro"/>
</dbReference>
<organism evidence="3 4">
    <name type="scientific">Micromonospora sicca</name>
    <dbReference type="NCBI Taxonomy" id="2202420"/>
    <lineage>
        <taxon>Bacteria</taxon>
        <taxon>Bacillati</taxon>
        <taxon>Actinomycetota</taxon>
        <taxon>Actinomycetes</taxon>
        <taxon>Micromonosporales</taxon>
        <taxon>Micromonosporaceae</taxon>
        <taxon>Micromonospora</taxon>
    </lineage>
</organism>
<accession>A0A317D4N9</accession>
<feature type="domain" description="Methyltransferase type 11" evidence="2">
    <location>
        <begin position="56"/>
        <end position="149"/>
    </location>
</feature>
<dbReference type="PANTHER" id="PTHR45036">
    <property type="entry name" value="METHYLTRANSFERASE LIKE 7B"/>
    <property type="match status" value="1"/>
</dbReference>
<feature type="region of interest" description="Disordered" evidence="1">
    <location>
        <begin position="1"/>
        <end position="22"/>
    </location>
</feature>